<dbReference type="Proteomes" id="UP000011687">
    <property type="component" value="Unassembled WGS sequence"/>
</dbReference>
<evidence type="ECO:0000313" key="1">
    <source>
        <dbReference type="EMBL" id="EMA13994.1"/>
    </source>
</evidence>
<gene>
    <name evidence="1" type="ORF">C435_16220</name>
</gene>
<organism evidence="1 2">
    <name type="scientific">Haloarcula marismortui ATCC 33799</name>
    <dbReference type="NCBI Taxonomy" id="662475"/>
    <lineage>
        <taxon>Archaea</taxon>
        <taxon>Methanobacteriati</taxon>
        <taxon>Methanobacteriota</taxon>
        <taxon>Stenosarchaea group</taxon>
        <taxon>Halobacteria</taxon>
        <taxon>Halobacteriales</taxon>
        <taxon>Haloarculaceae</taxon>
        <taxon>Haloarcula</taxon>
    </lineage>
</organism>
<evidence type="ECO:0000313" key="2">
    <source>
        <dbReference type="Proteomes" id="UP000011687"/>
    </source>
</evidence>
<evidence type="ECO:0008006" key="3">
    <source>
        <dbReference type="Google" id="ProtNLM"/>
    </source>
</evidence>
<dbReference type="EMBL" id="AOLS01000082">
    <property type="protein sequence ID" value="EMA13994.1"/>
    <property type="molecule type" value="Genomic_DNA"/>
</dbReference>
<accession>M0K1L2</accession>
<reference evidence="1 2" key="1">
    <citation type="journal article" date="2014" name="PLoS Genet.">
        <title>Phylogenetically driven sequencing of extremely halophilic archaea reveals strategies for static and dynamic osmo-response.</title>
        <authorList>
            <person name="Becker E.A."/>
            <person name="Seitzer P.M."/>
            <person name="Tritt A."/>
            <person name="Larsen D."/>
            <person name="Krusor M."/>
            <person name="Yao A.I."/>
            <person name="Wu D."/>
            <person name="Madern D."/>
            <person name="Eisen J.A."/>
            <person name="Darling A.E."/>
            <person name="Facciotti M.T."/>
        </authorList>
    </citation>
    <scope>NUCLEOTIDE SEQUENCE [LARGE SCALE GENOMIC DNA]</scope>
    <source>
        <strain evidence="1 2">ATCC 33799</strain>
    </source>
</reference>
<keyword evidence="2" id="KW-1185">Reference proteome</keyword>
<proteinExistence type="predicted"/>
<protein>
    <recommendedName>
        <fullName evidence="3">ISH4 transposase</fullName>
    </recommendedName>
</protein>
<comment type="caution">
    <text evidence="1">The sequence shown here is derived from an EMBL/GenBank/DDBJ whole genome shotgun (WGS) entry which is preliminary data.</text>
</comment>
<name>M0K1L2_9EURY</name>
<dbReference type="AlphaFoldDB" id="M0K1L2"/>
<sequence>MTCPHCRSADTIKKGTTRKDAQRYRCQDCESIFNDLTGTVFAEHQLTIPEMFHIIRGMEEHTTNEIFQELDRTYKTRLPRILSLTFLVSVRLTKSMSLLARRDSKIRMEVRASADFQKRTRNLRFRQTTRRNTRPSE</sequence>